<comment type="caution">
    <text evidence="2">The sequence shown here is derived from an EMBL/GenBank/DDBJ whole genome shotgun (WGS) entry which is preliminary data.</text>
</comment>
<dbReference type="PANTHER" id="PTHR31286:SF180">
    <property type="entry name" value="OS10G0362600 PROTEIN"/>
    <property type="match status" value="1"/>
</dbReference>
<feature type="compositionally biased region" description="Basic and acidic residues" evidence="1">
    <location>
        <begin position="390"/>
        <end position="399"/>
    </location>
</feature>
<feature type="region of interest" description="Disordered" evidence="1">
    <location>
        <begin position="344"/>
        <end position="399"/>
    </location>
</feature>
<dbReference type="Proteomes" id="UP000245207">
    <property type="component" value="Unassembled WGS sequence"/>
</dbReference>
<dbReference type="AlphaFoldDB" id="A0A2U1PDJ4"/>
<feature type="region of interest" description="Disordered" evidence="1">
    <location>
        <begin position="1"/>
        <end position="45"/>
    </location>
</feature>
<accession>A0A2U1PDJ4</accession>
<evidence type="ECO:0000313" key="2">
    <source>
        <dbReference type="EMBL" id="PWA83787.1"/>
    </source>
</evidence>
<evidence type="ECO:0008006" key="4">
    <source>
        <dbReference type="Google" id="ProtNLM"/>
    </source>
</evidence>
<dbReference type="EMBL" id="PKPP01001305">
    <property type="protein sequence ID" value="PWA83787.1"/>
    <property type="molecule type" value="Genomic_DNA"/>
</dbReference>
<organism evidence="2 3">
    <name type="scientific">Artemisia annua</name>
    <name type="common">Sweet wormwood</name>
    <dbReference type="NCBI Taxonomy" id="35608"/>
    <lineage>
        <taxon>Eukaryota</taxon>
        <taxon>Viridiplantae</taxon>
        <taxon>Streptophyta</taxon>
        <taxon>Embryophyta</taxon>
        <taxon>Tracheophyta</taxon>
        <taxon>Spermatophyta</taxon>
        <taxon>Magnoliopsida</taxon>
        <taxon>eudicotyledons</taxon>
        <taxon>Gunneridae</taxon>
        <taxon>Pentapetalae</taxon>
        <taxon>asterids</taxon>
        <taxon>campanulids</taxon>
        <taxon>Asterales</taxon>
        <taxon>Asteraceae</taxon>
        <taxon>Asteroideae</taxon>
        <taxon>Anthemideae</taxon>
        <taxon>Artemisiinae</taxon>
        <taxon>Artemisia</taxon>
    </lineage>
</organism>
<feature type="compositionally biased region" description="Acidic residues" evidence="1">
    <location>
        <begin position="16"/>
        <end position="26"/>
    </location>
</feature>
<dbReference type="InterPro" id="IPR040256">
    <property type="entry name" value="At4g02000-like"/>
</dbReference>
<keyword evidence="3" id="KW-1185">Reference proteome</keyword>
<reference evidence="2 3" key="1">
    <citation type="journal article" date="2018" name="Mol. Plant">
        <title>The genome of Artemisia annua provides insight into the evolution of Asteraceae family and artemisinin biosynthesis.</title>
        <authorList>
            <person name="Shen Q."/>
            <person name="Zhang L."/>
            <person name="Liao Z."/>
            <person name="Wang S."/>
            <person name="Yan T."/>
            <person name="Shi P."/>
            <person name="Liu M."/>
            <person name="Fu X."/>
            <person name="Pan Q."/>
            <person name="Wang Y."/>
            <person name="Lv Z."/>
            <person name="Lu X."/>
            <person name="Zhang F."/>
            <person name="Jiang W."/>
            <person name="Ma Y."/>
            <person name="Chen M."/>
            <person name="Hao X."/>
            <person name="Li L."/>
            <person name="Tang Y."/>
            <person name="Lv G."/>
            <person name="Zhou Y."/>
            <person name="Sun X."/>
            <person name="Brodelius P.E."/>
            <person name="Rose J.K.C."/>
            <person name="Tang K."/>
        </authorList>
    </citation>
    <scope>NUCLEOTIDE SEQUENCE [LARGE SCALE GENOMIC DNA]</scope>
    <source>
        <strain evidence="3">cv. Huhao1</strain>
        <tissue evidence="2">Leaf</tissue>
    </source>
</reference>
<evidence type="ECO:0000256" key="1">
    <source>
        <dbReference type="SAM" id="MobiDB-lite"/>
    </source>
</evidence>
<proteinExistence type="predicted"/>
<name>A0A2U1PDJ4_ARTAN</name>
<dbReference type="PANTHER" id="PTHR31286">
    <property type="entry name" value="GLYCINE-RICH CELL WALL STRUCTURAL PROTEIN 1.8-LIKE"/>
    <property type="match status" value="1"/>
</dbReference>
<sequence>MDDGDDEVEEMKVGEESSEVVEEADEGLLSNKPKVSDVGNQEQTNNGIHEQNKVSVMFREVEVSNSANISVGNMNNKNGTKLNEANGVSLDIPIPVCDNPLLNPKQDSKMQSNYVEGCGNKDCSVLLGNVNGSGGMVNGVQGGNYSEYVVGESSKSKDVEMQDSTSSKRPMSFSNVVKGPYGSVNSRLRIGTPIIMDRITTAMCERSNGRANFARVLVEVDATKGIVDSVEVCYRGLGRSMHLKVEYAWRPPICSHCQVFGHSFKDCKNREATVEEVLDVQNAKNHNVGGANQVGTSNDGWKTVQAKKVSNTDHDNMNLQQENVNNRSGWSYFRGGPSYRGRGGTYARGGYNNARNYNENRNATSSSKPNGSVPKNDEPASVDKNSGKVNVKDRNGTKTLHKDVLKTNNSFGVLESEHETDVSNDWQNMKTKIDVACELGLEIPDDEKNKWSRDLQDYFVSKCKDLAKCKIRNQLMDRIKSLKKEMVDSIEAVVAKRTEPLVTEEMECSGASRSQAFSNVSIDLLYSKIVETVRLKLMSLSMKQSVEVRNAAKIWNLPFGLDETYGQNLANPSPL</sequence>
<protein>
    <recommendedName>
        <fullName evidence="4">Zinc knuckle CX2CX4HX4C</fullName>
    </recommendedName>
</protein>
<feature type="compositionally biased region" description="Low complexity" evidence="1">
    <location>
        <begin position="348"/>
        <end position="363"/>
    </location>
</feature>
<gene>
    <name evidence="2" type="ORF">CTI12_AA165660</name>
</gene>
<evidence type="ECO:0000313" key="3">
    <source>
        <dbReference type="Proteomes" id="UP000245207"/>
    </source>
</evidence>